<dbReference type="EMBL" id="CH991554">
    <property type="protein sequence ID" value="EDQ88630.1"/>
    <property type="molecule type" value="Genomic_DNA"/>
</dbReference>
<sequence length="473" mass="51606">MAQAAVEHDELASVIAAARLAIPSRRDASAPAWERLLYAAWREERRRPDLTRALAEAAAQEAATLSPVGLAKSHFLLGKVAAEAGGDAGVGIVHICTALRAAAFQTILVRPTDTQPRSLVLTQLEVCGWLYHLSRLLHNQGQNRTALAIQRGATERLFPSSWPPGDARGNDAEGSPTLKLLHVREWWQPVMDAASSAEPNKYHQGMLLHAFVLQSVTAPAAAQHMAPAIAHLLDQHRAQLIRQYSAEVRYAVCLARLLPWPKTELATKALYLLGDSHILPMAWTSVPVCPPGHVVMHPRLAMGVKAWHFTPNLPRPSIHRATLLAAAASIPADSIVIVSAGEIDLREDGTIVASPKHFGPHRPPKYPDLESAIAATLQGFVAGLQDLQCQHGWRQILLHPVRPIPPSHSSPDGRRLHHVIQQWNDSLAQRVQSIPGIAVLDFFSSLLDSSGHALWYVDHLFSDLLTKLTCVPA</sequence>
<dbReference type="eggNOG" id="ENOG502QXRP">
    <property type="taxonomic scope" value="Eukaryota"/>
</dbReference>
<evidence type="ECO:0000313" key="2">
    <source>
        <dbReference type="Proteomes" id="UP000001357"/>
    </source>
</evidence>
<gene>
    <name evidence="1" type="ORF">MONBRDRAFT_9031</name>
</gene>
<reference evidence="1 2" key="1">
    <citation type="journal article" date="2008" name="Nature">
        <title>The genome of the choanoflagellate Monosiga brevicollis and the origin of metazoans.</title>
        <authorList>
            <consortium name="JGI Sequencing"/>
            <person name="King N."/>
            <person name="Westbrook M.J."/>
            <person name="Young S.L."/>
            <person name="Kuo A."/>
            <person name="Abedin M."/>
            <person name="Chapman J."/>
            <person name="Fairclough S."/>
            <person name="Hellsten U."/>
            <person name="Isogai Y."/>
            <person name="Letunic I."/>
            <person name="Marr M."/>
            <person name="Pincus D."/>
            <person name="Putnam N."/>
            <person name="Rokas A."/>
            <person name="Wright K.J."/>
            <person name="Zuzow R."/>
            <person name="Dirks W."/>
            <person name="Good M."/>
            <person name="Goodstein D."/>
            <person name="Lemons D."/>
            <person name="Li W."/>
            <person name="Lyons J.B."/>
            <person name="Morris A."/>
            <person name="Nichols S."/>
            <person name="Richter D.J."/>
            <person name="Salamov A."/>
            <person name="Bork P."/>
            <person name="Lim W.A."/>
            <person name="Manning G."/>
            <person name="Miller W.T."/>
            <person name="McGinnis W."/>
            <person name="Shapiro H."/>
            <person name="Tjian R."/>
            <person name="Grigoriev I.V."/>
            <person name="Rokhsar D."/>
        </authorList>
    </citation>
    <scope>NUCLEOTIDE SEQUENCE [LARGE SCALE GENOMIC DNA]</scope>
    <source>
        <strain evidence="2">MX1 / ATCC 50154</strain>
    </source>
</reference>
<dbReference type="GeneID" id="5891851"/>
<name>A9V1V9_MONBE</name>
<dbReference type="InParanoid" id="A9V1V9"/>
<dbReference type="GO" id="GO:0055087">
    <property type="term" value="C:Ski complex"/>
    <property type="evidence" value="ECO:0000318"/>
    <property type="project" value="GO_Central"/>
</dbReference>
<dbReference type="AlphaFoldDB" id="A9V1V9"/>
<dbReference type="Proteomes" id="UP000001357">
    <property type="component" value="Unassembled WGS sequence"/>
</dbReference>
<proteinExistence type="predicted"/>
<dbReference type="RefSeq" id="XP_001746734.1">
    <property type="nucleotide sequence ID" value="XM_001746682.1"/>
</dbReference>
<dbReference type="GO" id="GO:0000956">
    <property type="term" value="P:nuclear-transcribed mRNA catabolic process"/>
    <property type="evidence" value="ECO:0000318"/>
    <property type="project" value="GO_Central"/>
</dbReference>
<keyword evidence="2" id="KW-1185">Reference proteome</keyword>
<dbReference type="STRING" id="81824.A9V1V9"/>
<dbReference type="KEGG" id="mbr:MONBRDRAFT_9031"/>
<organism evidence="1 2">
    <name type="scientific">Monosiga brevicollis</name>
    <name type="common">Choanoflagellate</name>
    <dbReference type="NCBI Taxonomy" id="81824"/>
    <lineage>
        <taxon>Eukaryota</taxon>
        <taxon>Choanoflagellata</taxon>
        <taxon>Craspedida</taxon>
        <taxon>Salpingoecidae</taxon>
        <taxon>Monosiga</taxon>
    </lineage>
</organism>
<accession>A9V1V9</accession>
<evidence type="ECO:0000313" key="1">
    <source>
        <dbReference type="EMBL" id="EDQ88630.1"/>
    </source>
</evidence>
<protein>
    <submittedName>
        <fullName evidence="1">Uncharacterized protein</fullName>
    </submittedName>
</protein>